<evidence type="ECO:0000256" key="11">
    <source>
        <dbReference type="ARBA" id="ARBA00032707"/>
    </source>
</evidence>
<keyword evidence="10 14" id="KW-0046">Antibiotic resistance</keyword>
<dbReference type="EMBL" id="CP030041">
    <property type="protein sequence ID" value="AWW28960.1"/>
    <property type="molecule type" value="Genomic_DNA"/>
</dbReference>
<comment type="function">
    <text evidence="14">Catalyzes the dephosphorylation of undecaprenyl diphosphate (UPP). Confers resistance to bacitracin.</text>
</comment>
<name>A0A2Z4IDQ1_9BACT</name>
<proteinExistence type="inferred from homology"/>
<dbReference type="GO" id="GO:0005886">
    <property type="term" value="C:plasma membrane"/>
    <property type="evidence" value="ECO:0007669"/>
    <property type="project" value="UniProtKB-SubCell"/>
</dbReference>
<evidence type="ECO:0000256" key="10">
    <source>
        <dbReference type="ARBA" id="ARBA00023251"/>
    </source>
</evidence>
<feature type="transmembrane region" description="Helical" evidence="14">
    <location>
        <begin position="244"/>
        <end position="263"/>
    </location>
</feature>
<comment type="catalytic activity">
    <reaction evidence="13 14">
        <text>di-trans,octa-cis-undecaprenyl diphosphate + H2O = di-trans,octa-cis-undecaprenyl phosphate + phosphate + H(+)</text>
        <dbReference type="Rhea" id="RHEA:28094"/>
        <dbReference type="ChEBI" id="CHEBI:15377"/>
        <dbReference type="ChEBI" id="CHEBI:15378"/>
        <dbReference type="ChEBI" id="CHEBI:43474"/>
        <dbReference type="ChEBI" id="CHEBI:58405"/>
        <dbReference type="ChEBI" id="CHEBI:60392"/>
        <dbReference type="EC" id="3.6.1.27"/>
    </reaction>
</comment>
<evidence type="ECO:0000256" key="8">
    <source>
        <dbReference type="ARBA" id="ARBA00022989"/>
    </source>
</evidence>
<evidence type="ECO:0000313" key="16">
    <source>
        <dbReference type="Proteomes" id="UP000248688"/>
    </source>
</evidence>
<dbReference type="AlphaFoldDB" id="A0A2Z4IDQ1"/>
<dbReference type="GO" id="GO:0009252">
    <property type="term" value="P:peptidoglycan biosynthetic process"/>
    <property type="evidence" value="ECO:0007669"/>
    <property type="project" value="UniProtKB-KW"/>
</dbReference>
<protein>
    <recommendedName>
        <fullName evidence="4 14">Undecaprenyl-diphosphatase</fullName>
        <ecNumber evidence="3 14">3.6.1.27</ecNumber>
    </recommendedName>
    <alternativeName>
        <fullName evidence="12 14">Bacitracin resistance protein</fullName>
    </alternativeName>
    <alternativeName>
        <fullName evidence="11 14">Undecaprenyl pyrophosphate phosphatase</fullName>
    </alternativeName>
</protein>
<feature type="transmembrane region" description="Helical" evidence="14">
    <location>
        <begin position="106"/>
        <end position="128"/>
    </location>
</feature>
<feature type="transmembrane region" description="Helical" evidence="14">
    <location>
        <begin position="179"/>
        <end position="200"/>
    </location>
</feature>
<dbReference type="KEGG" id="est:DN752_01765"/>
<evidence type="ECO:0000256" key="6">
    <source>
        <dbReference type="ARBA" id="ARBA00022692"/>
    </source>
</evidence>
<evidence type="ECO:0000256" key="3">
    <source>
        <dbReference type="ARBA" id="ARBA00012374"/>
    </source>
</evidence>
<feature type="transmembrane region" description="Helical" evidence="14">
    <location>
        <begin position="140"/>
        <end position="159"/>
    </location>
</feature>
<evidence type="ECO:0000256" key="1">
    <source>
        <dbReference type="ARBA" id="ARBA00004651"/>
    </source>
</evidence>
<evidence type="ECO:0000256" key="14">
    <source>
        <dbReference type="HAMAP-Rule" id="MF_01006"/>
    </source>
</evidence>
<evidence type="ECO:0000256" key="12">
    <source>
        <dbReference type="ARBA" id="ARBA00032932"/>
    </source>
</evidence>
<keyword evidence="9 14" id="KW-0472">Membrane</keyword>
<evidence type="ECO:0000256" key="9">
    <source>
        <dbReference type="ARBA" id="ARBA00023136"/>
    </source>
</evidence>
<evidence type="ECO:0000256" key="13">
    <source>
        <dbReference type="ARBA" id="ARBA00047594"/>
    </source>
</evidence>
<evidence type="ECO:0000313" key="15">
    <source>
        <dbReference type="EMBL" id="AWW28960.1"/>
    </source>
</evidence>
<keyword evidence="6 14" id="KW-0812">Transmembrane</keyword>
<dbReference type="Proteomes" id="UP000248688">
    <property type="component" value="Chromosome"/>
</dbReference>
<keyword evidence="14" id="KW-0573">Peptidoglycan synthesis</keyword>
<dbReference type="RefSeq" id="WP_112782381.1">
    <property type="nucleotide sequence ID" value="NZ_CP030041.1"/>
</dbReference>
<dbReference type="GO" id="GO:0050380">
    <property type="term" value="F:undecaprenyl-diphosphatase activity"/>
    <property type="evidence" value="ECO:0007669"/>
    <property type="project" value="UniProtKB-UniRule"/>
</dbReference>
<keyword evidence="7 14" id="KW-0378">Hydrolase</keyword>
<dbReference type="InterPro" id="IPR003824">
    <property type="entry name" value="UppP"/>
</dbReference>
<organism evidence="15 16">
    <name type="scientific">Echinicola strongylocentroti</name>
    <dbReference type="NCBI Taxonomy" id="1795355"/>
    <lineage>
        <taxon>Bacteria</taxon>
        <taxon>Pseudomonadati</taxon>
        <taxon>Bacteroidota</taxon>
        <taxon>Cytophagia</taxon>
        <taxon>Cytophagales</taxon>
        <taxon>Cyclobacteriaceae</taxon>
        <taxon>Echinicola</taxon>
    </lineage>
</organism>
<dbReference type="Pfam" id="PF02673">
    <property type="entry name" value="BacA"/>
    <property type="match status" value="1"/>
</dbReference>
<dbReference type="GO" id="GO:0071555">
    <property type="term" value="P:cell wall organization"/>
    <property type="evidence" value="ECO:0007669"/>
    <property type="project" value="UniProtKB-KW"/>
</dbReference>
<feature type="transmembrane region" description="Helical" evidence="14">
    <location>
        <begin position="82"/>
        <end position="100"/>
    </location>
</feature>
<comment type="similarity">
    <text evidence="2 14">Belongs to the UppP family.</text>
</comment>
<reference evidence="15 16" key="1">
    <citation type="submission" date="2018-06" db="EMBL/GenBank/DDBJ databases">
        <title>Echinicola strongylocentroti sp. nov., isolated from a sea urchin Strongylocentrotus intermedius.</title>
        <authorList>
            <person name="Bae S.S."/>
        </authorList>
    </citation>
    <scope>NUCLEOTIDE SEQUENCE [LARGE SCALE GENOMIC DNA]</scope>
    <source>
        <strain evidence="15 16">MEBiC08714</strain>
    </source>
</reference>
<accession>A0A2Z4IDQ1</accession>
<keyword evidence="8 14" id="KW-1133">Transmembrane helix</keyword>
<dbReference type="EC" id="3.6.1.27" evidence="3 14"/>
<evidence type="ECO:0000256" key="2">
    <source>
        <dbReference type="ARBA" id="ARBA00010621"/>
    </source>
</evidence>
<comment type="miscellaneous">
    <text evidence="14">Bacitracin is thought to be involved in the inhibition of peptidoglycan synthesis by sequestering undecaprenyl diphosphate, thereby reducing the pool of lipid carrier available.</text>
</comment>
<keyword evidence="16" id="KW-1185">Reference proteome</keyword>
<keyword evidence="14" id="KW-0133">Cell shape</keyword>
<feature type="transmembrane region" description="Helical" evidence="14">
    <location>
        <begin position="42"/>
        <end position="61"/>
    </location>
</feature>
<comment type="subcellular location">
    <subcellularLocation>
        <location evidence="1 14">Cell membrane</location>
        <topology evidence="1 14">Multi-pass membrane protein</topology>
    </subcellularLocation>
</comment>
<gene>
    <name evidence="14" type="primary">uppP</name>
    <name evidence="15" type="ORF">DN752_01765</name>
</gene>
<evidence type="ECO:0000256" key="4">
    <source>
        <dbReference type="ARBA" id="ARBA00021581"/>
    </source>
</evidence>
<evidence type="ECO:0000256" key="7">
    <source>
        <dbReference type="ARBA" id="ARBA00022801"/>
    </source>
</evidence>
<feature type="transmembrane region" description="Helical" evidence="14">
    <location>
        <begin position="212"/>
        <end position="238"/>
    </location>
</feature>
<keyword evidence="14" id="KW-0961">Cell wall biogenesis/degradation</keyword>
<dbReference type="PANTHER" id="PTHR30622:SF2">
    <property type="entry name" value="UNDECAPRENYL-DIPHOSPHATASE"/>
    <property type="match status" value="1"/>
</dbReference>
<dbReference type="PANTHER" id="PTHR30622">
    <property type="entry name" value="UNDECAPRENYL-DIPHOSPHATASE"/>
    <property type="match status" value="1"/>
</dbReference>
<sequence>MTIIEAIILGIIQGLTEFLPVSSSGHIELGSFLLNVQAADNLLFTVVVHAATALSTIVVFRKDIAAIIKDLFKFQWNDGTQFIAKILLSMIPIGVIGVMFEDQIEMLFGGKIVFVGAMLLVTAALLAFSHFASKRDGNVTFPKALVIGIAQTIAIMPGISRSGSTIATALLIGVEKERATRFSFLMVLLPILGASGIKLLKYLEDPSLAAGISMPVLSAGFIAAFVAGLAACIWMINIVKKGKLIYFAVYCAIVGLIAVIGGLTM</sequence>
<dbReference type="OrthoDB" id="9808289at2"/>
<evidence type="ECO:0000256" key="5">
    <source>
        <dbReference type="ARBA" id="ARBA00022475"/>
    </source>
</evidence>
<keyword evidence="5 14" id="KW-1003">Cell membrane</keyword>
<dbReference type="HAMAP" id="MF_01006">
    <property type="entry name" value="Undec_diphosphatase"/>
    <property type="match status" value="1"/>
</dbReference>
<dbReference type="GO" id="GO:0046677">
    <property type="term" value="P:response to antibiotic"/>
    <property type="evidence" value="ECO:0007669"/>
    <property type="project" value="UniProtKB-UniRule"/>
</dbReference>
<dbReference type="GO" id="GO:0008360">
    <property type="term" value="P:regulation of cell shape"/>
    <property type="evidence" value="ECO:0007669"/>
    <property type="project" value="UniProtKB-KW"/>
</dbReference>